<evidence type="ECO:0000313" key="2">
    <source>
        <dbReference type="Proteomes" id="UP000305948"/>
    </source>
</evidence>
<sequence>MSDLDSRGSLDISREQDQLATHVPASPLICGDLADTGQPGVCETRWIQGSIRSYKTPPPARGSLAQIARFRTGGILEKRLSTSCSYLEWRLNTRNLKRGYFPFLPRVWPDRPSTNLQNAINSRTGCYRWDQIKQWIPKLVEVGIDLVNQGTWPAGKAKKLPGGESNPALPRDRRMYYPIYYQRYK</sequence>
<keyword evidence="2" id="KW-1185">Reference proteome</keyword>
<gene>
    <name evidence="1" type="ORF">OE88DRAFT_1647912</name>
</gene>
<dbReference type="AlphaFoldDB" id="A0A5C3MRA4"/>
<name>A0A5C3MRA4_9AGAM</name>
<proteinExistence type="predicted"/>
<evidence type="ECO:0000313" key="1">
    <source>
        <dbReference type="EMBL" id="TFK47405.1"/>
    </source>
</evidence>
<accession>A0A5C3MRA4</accession>
<dbReference type="EMBL" id="ML213524">
    <property type="protein sequence ID" value="TFK47405.1"/>
    <property type="molecule type" value="Genomic_DNA"/>
</dbReference>
<dbReference type="Proteomes" id="UP000305948">
    <property type="component" value="Unassembled WGS sequence"/>
</dbReference>
<reference evidence="1 2" key="1">
    <citation type="journal article" date="2019" name="Nat. Ecol. Evol.">
        <title>Megaphylogeny resolves global patterns of mushroom evolution.</title>
        <authorList>
            <person name="Varga T."/>
            <person name="Krizsan K."/>
            <person name="Foldi C."/>
            <person name="Dima B."/>
            <person name="Sanchez-Garcia M."/>
            <person name="Sanchez-Ramirez S."/>
            <person name="Szollosi G.J."/>
            <person name="Szarkandi J.G."/>
            <person name="Papp V."/>
            <person name="Albert L."/>
            <person name="Andreopoulos W."/>
            <person name="Angelini C."/>
            <person name="Antonin V."/>
            <person name="Barry K.W."/>
            <person name="Bougher N.L."/>
            <person name="Buchanan P."/>
            <person name="Buyck B."/>
            <person name="Bense V."/>
            <person name="Catcheside P."/>
            <person name="Chovatia M."/>
            <person name="Cooper J."/>
            <person name="Damon W."/>
            <person name="Desjardin D."/>
            <person name="Finy P."/>
            <person name="Geml J."/>
            <person name="Haridas S."/>
            <person name="Hughes K."/>
            <person name="Justo A."/>
            <person name="Karasinski D."/>
            <person name="Kautmanova I."/>
            <person name="Kiss B."/>
            <person name="Kocsube S."/>
            <person name="Kotiranta H."/>
            <person name="LaButti K.M."/>
            <person name="Lechner B.E."/>
            <person name="Liimatainen K."/>
            <person name="Lipzen A."/>
            <person name="Lukacs Z."/>
            <person name="Mihaltcheva S."/>
            <person name="Morgado L.N."/>
            <person name="Niskanen T."/>
            <person name="Noordeloos M.E."/>
            <person name="Ohm R.A."/>
            <person name="Ortiz-Santana B."/>
            <person name="Ovrebo C."/>
            <person name="Racz N."/>
            <person name="Riley R."/>
            <person name="Savchenko A."/>
            <person name="Shiryaev A."/>
            <person name="Soop K."/>
            <person name="Spirin V."/>
            <person name="Szebenyi C."/>
            <person name="Tomsovsky M."/>
            <person name="Tulloss R.E."/>
            <person name="Uehling J."/>
            <person name="Grigoriev I.V."/>
            <person name="Vagvolgyi C."/>
            <person name="Papp T."/>
            <person name="Martin F.M."/>
            <person name="Miettinen O."/>
            <person name="Hibbett D.S."/>
            <person name="Nagy L.G."/>
        </authorList>
    </citation>
    <scope>NUCLEOTIDE SEQUENCE [LARGE SCALE GENOMIC DNA]</scope>
    <source>
        <strain evidence="1 2">OMC1185</strain>
    </source>
</reference>
<protein>
    <submittedName>
        <fullName evidence="1">Uncharacterized protein</fullName>
    </submittedName>
</protein>
<organism evidence="1 2">
    <name type="scientific">Heliocybe sulcata</name>
    <dbReference type="NCBI Taxonomy" id="5364"/>
    <lineage>
        <taxon>Eukaryota</taxon>
        <taxon>Fungi</taxon>
        <taxon>Dikarya</taxon>
        <taxon>Basidiomycota</taxon>
        <taxon>Agaricomycotina</taxon>
        <taxon>Agaricomycetes</taxon>
        <taxon>Gloeophyllales</taxon>
        <taxon>Gloeophyllaceae</taxon>
        <taxon>Heliocybe</taxon>
    </lineage>
</organism>